<dbReference type="InterPro" id="IPR036366">
    <property type="entry name" value="PGBDSf"/>
</dbReference>
<dbReference type="Pfam" id="PF01471">
    <property type="entry name" value="PG_binding_1"/>
    <property type="match status" value="1"/>
</dbReference>
<dbReference type="GO" id="GO:0009253">
    <property type="term" value="P:peptidoglycan catabolic process"/>
    <property type="evidence" value="ECO:0007669"/>
    <property type="project" value="TreeGrafter"/>
</dbReference>
<evidence type="ECO:0000313" key="4">
    <source>
        <dbReference type="EMBL" id="AHE98962.1"/>
    </source>
</evidence>
<keyword evidence="5" id="KW-1185">Reference proteome</keyword>
<dbReference type="KEGG" id="tti:THITH_12630"/>
<keyword evidence="1" id="KW-0732">Signal</keyword>
<dbReference type="CDD" id="cd13399">
    <property type="entry name" value="Slt35-like"/>
    <property type="match status" value="1"/>
</dbReference>
<evidence type="ECO:0000256" key="1">
    <source>
        <dbReference type="SAM" id="SignalP"/>
    </source>
</evidence>
<dbReference type="NCBIfam" id="TIGR02283">
    <property type="entry name" value="MltB_2"/>
    <property type="match status" value="1"/>
</dbReference>
<dbReference type="PANTHER" id="PTHR30163:SF8">
    <property type="entry name" value="LYTIC MUREIN TRANSGLYCOSYLASE"/>
    <property type="match status" value="1"/>
</dbReference>
<evidence type="ECO:0000313" key="5">
    <source>
        <dbReference type="Proteomes" id="UP000005289"/>
    </source>
</evidence>
<protein>
    <submittedName>
        <fullName evidence="4">Lytic transglycosylase</fullName>
    </submittedName>
</protein>
<feature type="chain" id="PRO_5004787139" evidence="1">
    <location>
        <begin position="21"/>
        <end position="396"/>
    </location>
</feature>
<feature type="signal peptide" evidence="1">
    <location>
        <begin position="1"/>
        <end position="20"/>
    </location>
</feature>
<dbReference type="Pfam" id="PF13406">
    <property type="entry name" value="SLT_2"/>
    <property type="match status" value="1"/>
</dbReference>
<proteinExistence type="predicted"/>
<feature type="domain" description="Peptidoglycan binding-like" evidence="2">
    <location>
        <begin position="336"/>
        <end position="392"/>
    </location>
</feature>
<name>W0DNX3_9GAMM</name>
<evidence type="ECO:0000259" key="2">
    <source>
        <dbReference type="Pfam" id="PF01471"/>
    </source>
</evidence>
<dbReference type="SUPFAM" id="SSF53955">
    <property type="entry name" value="Lysozyme-like"/>
    <property type="match status" value="1"/>
</dbReference>
<dbReference type="InterPro" id="IPR002477">
    <property type="entry name" value="Peptidoglycan-bd-like"/>
</dbReference>
<dbReference type="InterPro" id="IPR043426">
    <property type="entry name" value="MltB-like"/>
</dbReference>
<feature type="domain" description="Transglycosylase SLT" evidence="3">
    <location>
        <begin position="25"/>
        <end position="316"/>
    </location>
</feature>
<dbReference type="Proteomes" id="UP000005289">
    <property type="component" value="Chromosome"/>
</dbReference>
<evidence type="ECO:0000259" key="3">
    <source>
        <dbReference type="Pfam" id="PF13406"/>
    </source>
</evidence>
<dbReference type="RefSeq" id="WP_006748422.1">
    <property type="nucleotide sequence ID" value="NZ_CP007029.1"/>
</dbReference>
<dbReference type="SUPFAM" id="SSF47090">
    <property type="entry name" value="PGBD-like"/>
    <property type="match status" value="1"/>
</dbReference>
<accession>W0DNX3</accession>
<dbReference type="InterPro" id="IPR011970">
    <property type="entry name" value="MltB_2"/>
</dbReference>
<organism evidence="4 5">
    <name type="scientific">Thioalkalivibrio paradoxus ARh 1</name>
    <dbReference type="NCBI Taxonomy" id="713585"/>
    <lineage>
        <taxon>Bacteria</taxon>
        <taxon>Pseudomonadati</taxon>
        <taxon>Pseudomonadota</taxon>
        <taxon>Gammaproteobacteria</taxon>
        <taxon>Chromatiales</taxon>
        <taxon>Ectothiorhodospiraceae</taxon>
        <taxon>Thioalkalivibrio</taxon>
    </lineage>
</organism>
<dbReference type="Gene3D" id="1.10.101.10">
    <property type="entry name" value="PGBD-like superfamily/PGBD"/>
    <property type="match status" value="1"/>
</dbReference>
<dbReference type="InterPro" id="IPR036365">
    <property type="entry name" value="PGBD-like_sf"/>
</dbReference>
<dbReference type="AlphaFoldDB" id="W0DNX3"/>
<dbReference type="FunFam" id="1.10.8.350:FF:000001">
    <property type="entry name" value="Lytic murein transglycosylase B"/>
    <property type="match status" value="1"/>
</dbReference>
<dbReference type="EMBL" id="CP007029">
    <property type="protein sequence ID" value="AHE98962.1"/>
    <property type="molecule type" value="Genomic_DNA"/>
</dbReference>
<dbReference type="GO" id="GO:0008933">
    <property type="term" value="F:peptidoglycan lytic transglycosylase activity"/>
    <property type="evidence" value="ECO:0007669"/>
    <property type="project" value="TreeGrafter"/>
</dbReference>
<dbReference type="InterPro" id="IPR023346">
    <property type="entry name" value="Lysozyme-like_dom_sf"/>
</dbReference>
<dbReference type="PANTHER" id="PTHR30163">
    <property type="entry name" value="MEMBRANE-BOUND LYTIC MUREIN TRANSGLYCOSYLASE B"/>
    <property type="match status" value="1"/>
</dbReference>
<gene>
    <name evidence="4" type="ORF">THITH_12630</name>
</gene>
<dbReference type="HOGENOM" id="CLU_035402_0_2_6"/>
<dbReference type="InterPro" id="IPR031304">
    <property type="entry name" value="SLT_2"/>
</dbReference>
<dbReference type="Gene3D" id="1.10.8.350">
    <property type="entry name" value="Bacterial muramidase"/>
    <property type="match status" value="1"/>
</dbReference>
<reference evidence="4 5" key="1">
    <citation type="submission" date="2013-12" db="EMBL/GenBank/DDBJ databases">
        <authorList>
            <consortium name="DOE Joint Genome Institute"/>
            <person name="Muyzer G."/>
            <person name="Huntemann M."/>
            <person name="Han J."/>
            <person name="Chen A."/>
            <person name="Kyrpides N."/>
            <person name="Mavromatis K."/>
            <person name="Markowitz V."/>
            <person name="Palaniappan K."/>
            <person name="Ivanova N."/>
            <person name="Schaumberg A."/>
            <person name="Pati A."/>
            <person name="Liolios K."/>
            <person name="Nordberg H.P."/>
            <person name="Cantor M.N."/>
            <person name="Hua S.X."/>
            <person name="Woyke T."/>
        </authorList>
    </citation>
    <scope>NUCLEOTIDE SEQUENCE [LARGE SCALE GENOMIC DNA]</scope>
    <source>
        <strain evidence="4 5">ARh 1</strain>
    </source>
</reference>
<dbReference type="STRING" id="713585.THITH_12630"/>
<dbReference type="OrthoDB" id="9772911at2"/>
<dbReference type="Gene3D" id="1.10.530.10">
    <property type="match status" value="1"/>
</dbReference>
<sequence>MIKVLPALTLSAALAPLALGATTEFEACLGEIREQAVDQGIDPGTTDQVLDRVERLERVIELDRRQPEFTTPFSDYLNRRVTTQRIVQGRALLHAHRALLDRVHAETGVPPAYLLALWALETNYGNHFGSFFVPSALATLACDPRRASYFTGELIAALRIVEEEAIPLERMQGSWAGAMGHVQFMPSVFLQYAVDGDGDGRRDLWGSVPDAMMSAGNFLAGLGWDDAYRWGREVLLPQDFDYGQAGRSQRRALGEWRRQGVTDTSGQPVADLDIDAALLLPAGHRGPAFLVYDNFDVIMGWNRSEFFALTVGHLADRIAGGGRLHNPPPADAPRMSREQVIELQTALNAMGYDSGEVDGILGPATRNAIRAYQQAEGMIPDGFPDPILLARLDIDV</sequence>